<evidence type="ECO:0000313" key="2">
    <source>
        <dbReference type="Proteomes" id="UP000787635"/>
    </source>
</evidence>
<gene>
    <name evidence="1" type="ORF">HEQ75_17690</name>
</gene>
<dbReference type="RefSeq" id="WP_168033088.1">
    <property type="nucleotide sequence ID" value="NZ_JAAVNE010000030.1"/>
</dbReference>
<dbReference type="Gene3D" id="1.20.1220.20">
    <property type="entry name" value="Uncharcterised protein PF01724"/>
    <property type="match status" value="1"/>
</dbReference>
<proteinExistence type="predicted"/>
<reference evidence="1 2" key="1">
    <citation type="submission" date="2020-03" db="EMBL/GenBank/DDBJ databases">
        <title>Roseomonas selenitidurans sp. nov. isolated from urban soil.</title>
        <authorList>
            <person name="Liu H."/>
        </authorList>
    </citation>
    <scope>NUCLEOTIDE SEQUENCE [LARGE SCALE GENOMIC DNA]</scope>
    <source>
        <strain evidence="1 2">BU-1</strain>
    </source>
</reference>
<name>A0ABX1E694_9PROT</name>
<organism evidence="1 2">
    <name type="scientific">Falsiroseomonas selenitidurans</name>
    <dbReference type="NCBI Taxonomy" id="2716335"/>
    <lineage>
        <taxon>Bacteria</taxon>
        <taxon>Pseudomonadati</taxon>
        <taxon>Pseudomonadota</taxon>
        <taxon>Alphaproteobacteria</taxon>
        <taxon>Acetobacterales</taxon>
        <taxon>Roseomonadaceae</taxon>
        <taxon>Falsiroseomonas</taxon>
    </lineage>
</organism>
<comment type="caution">
    <text evidence="1">The sequence shown here is derived from an EMBL/GenBank/DDBJ whole genome shotgun (WGS) entry which is preliminary data.</text>
</comment>
<keyword evidence="2" id="KW-1185">Reference proteome</keyword>
<dbReference type="EMBL" id="JAAVNE010000030">
    <property type="protein sequence ID" value="NKC32702.1"/>
    <property type="molecule type" value="Genomic_DNA"/>
</dbReference>
<sequence>MLLRNAIQHALNGVGWPDADSVPHWMQACAALPADARDRIEPGMAQYLDFRAIHADALASVQGLEMPGQARELPEGAVVGLAELKDARFGAAALVARLREG</sequence>
<evidence type="ECO:0000313" key="1">
    <source>
        <dbReference type="EMBL" id="NKC32702.1"/>
    </source>
</evidence>
<accession>A0ABX1E694</accession>
<dbReference type="Proteomes" id="UP000787635">
    <property type="component" value="Unassembled WGS sequence"/>
</dbReference>
<protein>
    <submittedName>
        <fullName evidence="1">Uncharacterized protein</fullName>
    </submittedName>
</protein>